<comment type="caution">
    <text evidence="7">The sequence shown here is derived from an EMBL/GenBank/DDBJ whole genome shotgun (WGS) entry which is preliminary data.</text>
</comment>
<dbReference type="EC" id="1.8.3.4" evidence="3"/>
<name>A0A835Z003_9STRA</name>
<dbReference type="GO" id="GO:0008430">
    <property type="term" value="F:selenium binding"/>
    <property type="evidence" value="ECO:0007669"/>
    <property type="project" value="InterPro"/>
</dbReference>
<dbReference type="Proteomes" id="UP000664859">
    <property type="component" value="Unassembled WGS sequence"/>
</dbReference>
<evidence type="ECO:0000256" key="5">
    <source>
        <dbReference type="ARBA" id="ARBA00023266"/>
    </source>
</evidence>
<dbReference type="GO" id="GO:0018549">
    <property type="term" value="F:methanethiol oxidase activity"/>
    <property type="evidence" value="ECO:0007669"/>
    <property type="project" value="UniProtKB-EC"/>
</dbReference>
<dbReference type="InterPro" id="IPR015943">
    <property type="entry name" value="WD40/YVTN_repeat-like_dom_sf"/>
</dbReference>
<accession>A0A835Z003</accession>
<keyword evidence="5" id="KW-0711">Selenium</keyword>
<dbReference type="SUPFAM" id="SSF75011">
    <property type="entry name" value="3-carboxy-cis,cis-mucoante lactonizing enzyme"/>
    <property type="match status" value="1"/>
</dbReference>
<keyword evidence="8" id="KW-1185">Reference proteome</keyword>
<dbReference type="InterPro" id="IPR008826">
    <property type="entry name" value="Se-bd"/>
</dbReference>
<comment type="catalytic activity">
    <reaction evidence="6">
        <text>methanethiol + O2 + H2O = hydrogen sulfide + formaldehyde + H2O2 + H(+)</text>
        <dbReference type="Rhea" id="RHEA:11812"/>
        <dbReference type="ChEBI" id="CHEBI:15377"/>
        <dbReference type="ChEBI" id="CHEBI:15378"/>
        <dbReference type="ChEBI" id="CHEBI:15379"/>
        <dbReference type="ChEBI" id="CHEBI:16007"/>
        <dbReference type="ChEBI" id="CHEBI:16240"/>
        <dbReference type="ChEBI" id="CHEBI:16842"/>
        <dbReference type="ChEBI" id="CHEBI:29919"/>
        <dbReference type="EC" id="1.8.3.4"/>
    </reaction>
</comment>
<comment type="pathway">
    <text evidence="1">Organosulfur degradation.</text>
</comment>
<comment type="similarity">
    <text evidence="2">Belongs to the selenium-binding protein family.</text>
</comment>
<evidence type="ECO:0000256" key="2">
    <source>
        <dbReference type="ARBA" id="ARBA00005606"/>
    </source>
</evidence>
<dbReference type="Pfam" id="PF05694">
    <property type="entry name" value="SBP56"/>
    <property type="match status" value="1"/>
</dbReference>
<dbReference type="AlphaFoldDB" id="A0A835Z003"/>
<sequence length="485" mass="53180">MPASCCSKPEEDASHLGGGYASPLEAYENGPTEKLLYVPAVLNRGFDGAEHPDYLATVDVDPNSPTFSQVIHRLQMPVIGDELHHMGWNACSSCHKKPGISTHAYLVLGAVLSGNVYFVDVKTDARAPRLHCTLEAGDIAVRAGLALPHTSHCAPDEIIMSFMGGPKEDGYPGAKNGFLAIDPKTLDIKGRWETEGNSSDFGYDFWYQPRHNVMVSTEWGEPTSFAGGFNPADVEAGKYGRNLYIWDWQKRVITQRLDLGAGAIPLEVRFLHDPDATEGYVGCALSSTMVRFFRKDDGTWDKEDAIVIPPLEVEGWALPHMPGLITDFVISLDDKYLYLALWLHGDVRQYDITDRSHPKLVGQVFVGGSLRKGKGVTVVGSNFDPPEPLVVKGVEIQGGAQMVQLSLDGKRLYVSTSLFSVWDQQFYPDLVAKGGQLLQIDVDAENGGLNINRDFLVDFGAEPWGPAVCHEMRLPGGDCTSDIWV</sequence>
<proteinExistence type="inferred from homology"/>
<dbReference type="EMBL" id="JAFCMP010000445">
    <property type="protein sequence ID" value="KAG5179703.1"/>
    <property type="molecule type" value="Genomic_DNA"/>
</dbReference>
<dbReference type="PANTHER" id="PTHR23300">
    <property type="entry name" value="METHANETHIOL OXIDASE"/>
    <property type="match status" value="1"/>
</dbReference>
<evidence type="ECO:0000256" key="4">
    <source>
        <dbReference type="ARBA" id="ARBA00015601"/>
    </source>
</evidence>
<evidence type="ECO:0000256" key="6">
    <source>
        <dbReference type="ARBA" id="ARBA00047539"/>
    </source>
</evidence>
<evidence type="ECO:0000256" key="3">
    <source>
        <dbReference type="ARBA" id="ARBA00012510"/>
    </source>
</evidence>
<protein>
    <recommendedName>
        <fullName evidence="4">Methanethiol oxidase</fullName>
        <ecNumber evidence="3">1.8.3.4</ecNumber>
    </recommendedName>
</protein>
<dbReference type="OrthoDB" id="10252446at2759"/>
<evidence type="ECO:0000313" key="7">
    <source>
        <dbReference type="EMBL" id="KAG5179703.1"/>
    </source>
</evidence>
<evidence type="ECO:0000256" key="1">
    <source>
        <dbReference type="ARBA" id="ARBA00005177"/>
    </source>
</evidence>
<dbReference type="PANTHER" id="PTHR23300:SF0">
    <property type="entry name" value="METHANETHIOL OXIDASE"/>
    <property type="match status" value="1"/>
</dbReference>
<gene>
    <name evidence="7" type="ORF">JKP88DRAFT_325598</name>
</gene>
<reference evidence="7" key="1">
    <citation type="submission" date="2021-02" db="EMBL/GenBank/DDBJ databases">
        <title>First Annotated Genome of the Yellow-green Alga Tribonema minus.</title>
        <authorList>
            <person name="Mahan K.M."/>
        </authorList>
    </citation>
    <scope>NUCLEOTIDE SEQUENCE</scope>
    <source>
        <strain evidence="7">UTEX B ZZ1240</strain>
    </source>
</reference>
<dbReference type="Gene3D" id="2.130.10.10">
    <property type="entry name" value="YVTN repeat-like/Quinoprotein amine dehydrogenase"/>
    <property type="match status" value="1"/>
</dbReference>
<organism evidence="7 8">
    <name type="scientific">Tribonema minus</name>
    <dbReference type="NCBI Taxonomy" id="303371"/>
    <lineage>
        <taxon>Eukaryota</taxon>
        <taxon>Sar</taxon>
        <taxon>Stramenopiles</taxon>
        <taxon>Ochrophyta</taxon>
        <taxon>PX clade</taxon>
        <taxon>Xanthophyceae</taxon>
        <taxon>Tribonematales</taxon>
        <taxon>Tribonemataceae</taxon>
        <taxon>Tribonema</taxon>
    </lineage>
</organism>
<evidence type="ECO:0000313" key="8">
    <source>
        <dbReference type="Proteomes" id="UP000664859"/>
    </source>
</evidence>